<dbReference type="Proteomes" id="UP001224644">
    <property type="component" value="Unassembled WGS sequence"/>
</dbReference>
<dbReference type="RefSeq" id="WP_238222102.1">
    <property type="nucleotide sequence ID" value="NZ_BPQD01000002.1"/>
</dbReference>
<evidence type="ECO:0000313" key="2">
    <source>
        <dbReference type="EMBL" id="MDN3592873.1"/>
    </source>
</evidence>
<sequence>MATGGDIDSQCESEAAALLELENDCLDILIVQVTPFIRDGLLRSVSDIMNRVNEITFDALFLRELMGICEGQGYLRQQATTDAPELHRLSRLRFHFLPASVELGRDEMASKIDTRPTYLESLRRTGRQAGLEWLSSGGAVDVGERSTLDLGALLSPLRPGKPARRRQASVRKRPSGSAR</sequence>
<protein>
    <submittedName>
        <fullName evidence="2">Uncharacterized protein</fullName>
    </submittedName>
</protein>
<keyword evidence="3" id="KW-1185">Reference proteome</keyword>
<comment type="caution">
    <text evidence="2">The sequence shown here is derived from an EMBL/GenBank/DDBJ whole genome shotgun (WGS) entry which is preliminary data.</text>
</comment>
<dbReference type="EMBL" id="JAUFPX010000018">
    <property type="protein sequence ID" value="MDN3592873.1"/>
    <property type="molecule type" value="Genomic_DNA"/>
</dbReference>
<name>A0ABT8BM19_9HYPH</name>
<accession>A0ABT8BM19</accession>
<reference evidence="3" key="1">
    <citation type="journal article" date="2019" name="Int. J. Syst. Evol. Microbiol.">
        <title>The Global Catalogue of Microorganisms (GCM) 10K type strain sequencing project: providing services to taxonomists for standard genome sequencing and annotation.</title>
        <authorList>
            <consortium name="The Broad Institute Genomics Platform"/>
            <consortium name="The Broad Institute Genome Sequencing Center for Infectious Disease"/>
            <person name="Wu L."/>
            <person name="Ma J."/>
        </authorList>
    </citation>
    <scope>NUCLEOTIDE SEQUENCE [LARGE SCALE GENOMIC DNA]</scope>
    <source>
        <strain evidence="3">CECT 7069</strain>
    </source>
</reference>
<organism evidence="2 3">
    <name type="scientific">Methylobacterium adhaesivum</name>
    <dbReference type="NCBI Taxonomy" id="333297"/>
    <lineage>
        <taxon>Bacteria</taxon>
        <taxon>Pseudomonadati</taxon>
        <taxon>Pseudomonadota</taxon>
        <taxon>Alphaproteobacteria</taxon>
        <taxon>Hyphomicrobiales</taxon>
        <taxon>Methylobacteriaceae</taxon>
        <taxon>Methylobacterium</taxon>
    </lineage>
</organism>
<feature type="compositionally biased region" description="Basic residues" evidence="1">
    <location>
        <begin position="161"/>
        <end position="179"/>
    </location>
</feature>
<feature type="region of interest" description="Disordered" evidence="1">
    <location>
        <begin position="153"/>
        <end position="179"/>
    </location>
</feature>
<evidence type="ECO:0000256" key="1">
    <source>
        <dbReference type="SAM" id="MobiDB-lite"/>
    </source>
</evidence>
<proteinExistence type="predicted"/>
<evidence type="ECO:0000313" key="3">
    <source>
        <dbReference type="Proteomes" id="UP001224644"/>
    </source>
</evidence>
<gene>
    <name evidence="2" type="ORF">QWZ12_19945</name>
</gene>